<keyword evidence="4" id="KW-1185">Reference proteome</keyword>
<keyword evidence="2" id="KW-0732">Signal</keyword>
<organism evidence="3 4">
    <name type="scientific">Geotalea daltonii (strain DSM 22248 / JCM 15807 / FRC-32)</name>
    <name type="common">Geobacter daltonii</name>
    <dbReference type="NCBI Taxonomy" id="316067"/>
    <lineage>
        <taxon>Bacteria</taxon>
        <taxon>Pseudomonadati</taxon>
        <taxon>Thermodesulfobacteriota</taxon>
        <taxon>Desulfuromonadia</taxon>
        <taxon>Geobacterales</taxon>
        <taxon>Geobacteraceae</taxon>
        <taxon>Geotalea</taxon>
    </lineage>
</organism>
<feature type="chain" id="PRO_5002886512" evidence="2">
    <location>
        <begin position="22"/>
        <end position="189"/>
    </location>
</feature>
<reference evidence="3 4" key="1">
    <citation type="submission" date="2009-01" db="EMBL/GenBank/DDBJ databases">
        <title>Complete sequence of Geobacter sp. FRC-32.</title>
        <authorList>
            <consortium name="US DOE Joint Genome Institute"/>
            <person name="Lucas S."/>
            <person name="Copeland A."/>
            <person name="Lapidus A."/>
            <person name="Glavina del Rio T."/>
            <person name="Dalin E."/>
            <person name="Tice H."/>
            <person name="Bruce D."/>
            <person name="Goodwin L."/>
            <person name="Pitluck S."/>
            <person name="Saunders E."/>
            <person name="Brettin T."/>
            <person name="Detter J.C."/>
            <person name="Han C."/>
            <person name="Larimer F."/>
            <person name="Land M."/>
            <person name="Hauser L."/>
            <person name="Kyrpides N."/>
            <person name="Ovchinnikova G."/>
            <person name="Kostka J."/>
            <person name="Richardson P."/>
        </authorList>
    </citation>
    <scope>NUCLEOTIDE SEQUENCE [LARGE SCALE GENOMIC DNA]</scope>
    <source>
        <strain evidence="4">DSM 22248 / JCM 15807 / FRC-32</strain>
    </source>
</reference>
<evidence type="ECO:0000313" key="4">
    <source>
        <dbReference type="Proteomes" id="UP000007721"/>
    </source>
</evidence>
<dbReference type="RefSeq" id="WP_012648352.1">
    <property type="nucleotide sequence ID" value="NC_011979.1"/>
</dbReference>
<gene>
    <name evidence="3" type="ordered locus">Geob_3281</name>
</gene>
<feature type="compositionally biased region" description="Basic and acidic residues" evidence="1">
    <location>
        <begin position="149"/>
        <end position="189"/>
    </location>
</feature>
<sequence length="189" mass="22733">MKKLLLVPMMAAILSAQPVLANVGFDMNINIGNGGGRQPATVVVPSPAPVPIFVEEPPEFIIPSALGFYVAVGIPYDMFYISNTYYVYRDNTWYRSPRYNGPWVATSYRRLPQGLRRHKFERIRYVRDEEYRRYRGDGDHYRGRHFRPDKHEIKEHRKEERERMKEERKWEKEERKWEKHERKHGRHED</sequence>
<dbReference type="KEGG" id="geo:Geob_3281"/>
<feature type="signal peptide" evidence="2">
    <location>
        <begin position="1"/>
        <end position="21"/>
    </location>
</feature>
<dbReference type="AlphaFoldDB" id="B9M4U0"/>
<name>B9M4U0_GEODF</name>
<accession>B9M4U0</accession>
<protein>
    <submittedName>
        <fullName evidence="3">Uncharacterized protein</fullName>
    </submittedName>
</protein>
<evidence type="ECO:0000313" key="3">
    <source>
        <dbReference type="EMBL" id="ACM21624.1"/>
    </source>
</evidence>
<dbReference type="EMBL" id="CP001390">
    <property type="protein sequence ID" value="ACM21624.1"/>
    <property type="molecule type" value="Genomic_DNA"/>
</dbReference>
<dbReference type="Pfam" id="PF12779">
    <property type="entry name" value="WXXGXW"/>
    <property type="match status" value="1"/>
</dbReference>
<dbReference type="HOGENOM" id="CLU_067281_1_0_7"/>
<dbReference type="Proteomes" id="UP000007721">
    <property type="component" value="Chromosome"/>
</dbReference>
<dbReference type="OrthoDB" id="5396420at2"/>
<evidence type="ECO:0000256" key="2">
    <source>
        <dbReference type="SAM" id="SignalP"/>
    </source>
</evidence>
<evidence type="ECO:0000256" key="1">
    <source>
        <dbReference type="SAM" id="MobiDB-lite"/>
    </source>
</evidence>
<dbReference type="InterPro" id="IPR024447">
    <property type="entry name" value="YXWGXW_rpt"/>
</dbReference>
<feature type="region of interest" description="Disordered" evidence="1">
    <location>
        <begin position="142"/>
        <end position="189"/>
    </location>
</feature>
<dbReference type="eggNOG" id="ENOG5033C1K">
    <property type="taxonomic scope" value="Bacteria"/>
</dbReference>
<proteinExistence type="predicted"/>